<dbReference type="VEuPathDB" id="TriTrypDB:TRSC58_04591"/>
<dbReference type="Proteomes" id="UP000031737">
    <property type="component" value="Unassembled WGS sequence"/>
</dbReference>
<sequence>MELDEFLADKSPVTDPLDLDDALERPSAAGAPSVLDVPKPRRPPAKGPPPPRVHPVQLQFLREPPPHVKPYVTNACYYANQIALIIREGTREKRGIVINDSNIYIMGDGARVEQTIPLTQVEAMIMQDVLTPKSLGISKEWQTHVLLHLRDSPDLFFALAYEEKHDPTTRGTAGGKIPALEAVLAGLLWAYDVDLLVCSLREEESIQQLLKRTVTDMGMRRECDEILAYRTSLTTVLKGLMGQEAQLVASCNKVEAASASQAVRTLLKEIELIEGKNEVMKSALDQAGVSLDRCLSKERELREFMEVKEKEIQAKVDARLAAQQSEIIARQALGYEIMTSAHQTEMRHLRLLRDFLQASLERCRNVPRRHRRRARGGVGGVAAT</sequence>
<feature type="region of interest" description="Disordered" evidence="1">
    <location>
        <begin position="1"/>
        <end position="54"/>
    </location>
</feature>
<organism evidence="2 3">
    <name type="scientific">Trypanosoma rangeli SC58</name>
    <dbReference type="NCBI Taxonomy" id="429131"/>
    <lineage>
        <taxon>Eukaryota</taxon>
        <taxon>Discoba</taxon>
        <taxon>Euglenozoa</taxon>
        <taxon>Kinetoplastea</taxon>
        <taxon>Metakinetoplastina</taxon>
        <taxon>Trypanosomatida</taxon>
        <taxon>Trypanosomatidae</taxon>
        <taxon>Trypanosoma</taxon>
        <taxon>Herpetosoma</taxon>
    </lineage>
</organism>
<dbReference type="EMBL" id="AUPL01004591">
    <property type="protein sequence ID" value="ESL07716.1"/>
    <property type="molecule type" value="Genomic_DNA"/>
</dbReference>
<comment type="caution">
    <text evidence="2">The sequence shown here is derived from an EMBL/GenBank/DDBJ whole genome shotgun (WGS) entry which is preliminary data.</text>
</comment>
<name>A0A061J0S2_TRYRA</name>
<accession>A0A061J0S2</accession>
<evidence type="ECO:0000313" key="3">
    <source>
        <dbReference type="Proteomes" id="UP000031737"/>
    </source>
</evidence>
<dbReference type="AlphaFoldDB" id="A0A061J0S2"/>
<keyword evidence="3" id="KW-1185">Reference proteome</keyword>
<gene>
    <name evidence="2" type="ORF">TRSC58_04591</name>
</gene>
<evidence type="ECO:0000313" key="2">
    <source>
        <dbReference type="EMBL" id="ESL07716.1"/>
    </source>
</evidence>
<dbReference type="OrthoDB" id="248143at2759"/>
<protein>
    <submittedName>
        <fullName evidence="2">Uncharacterized protein</fullName>
    </submittedName>
</protein>
<evidence type="ECO:0000256" key="1">
    <source>
        <dbReference type="SAM" id="MobiDB-lite"/>
    </source>
</evidence>
<proteinExistence type="predicted"/>
<reference evidence="2 3" key="1">
    <citation type="submission" date="2013-07" db="EMBL/GenBank/DDBJ databases">
        <authorList>
            <person name="Stoco P.H."/>
            <person name="Wagner G."/>
            <person name="Gerber A."/>
            <person name="Zaha A."/>
            <person name="Thompson C."/>
            <person name="Bartholomeu D.C."/>
            <person name="Luckemeyer D.D."/>
            <person name="Bahia D."/>
            <person name="Loreto E."/>
            <person name="Prestes E.B."/>
            <person name="Lima F.M."/>
            <person name="Rodrigues-Luiz G."/>
            <person name="Vallejo G.A."/>
            <person name="Filho J.F."/>
            <person name="Monteiro K.M."/>
            <person name="Tyler K.M."/>
            <person name="de Almeida L.G."/>
            <person name="Ortiz M.F."/>
            <person name="Siervo M.A."/>
            <person name="de Moraes M.H."/>
            <person name="Cunha O.L."/>
            <person name="Mendonca-Neto R."/>
            <person name="Silva R."/>
            <person name="Teixeira S.M."/>
            <person name="Murta S.M."/>
            <person name="Sincero T.C."/>
            <person name="Mendes T.A."/>
            <person name="Urmenyi T.P."/>
            <person name="Silva V.G."/>
            <person name="da Rocha W.D."/>
            <person name="Andersson B."/>
            <person name="Romanha A.J."/>
            <person name="Steindel M."/>
            <person name="de Vasconcelos A.T."/>
            <person name="Grisard E.C."/>
        </authorList>
    </citation>
    <scope>NUCLEOTIDE SEQUENCE [LARGE SCALE GENOMIC DNA]</scope>
    <source>
        <strain evidence="2 3">SC58</strain>
    </source>
</reference>